<dbReference type="NCBIfam" id="TIGR02547">
    <property type="entry name" value="casA_cse1"/>
    <property type="match status" value="1"/>
</dbReference>
<gene>
    <name evidence="2" type="primary">casA</name>
    <name evidence="2" type="ORF">H3146_23340</name>
</gene>
<comment type="caution">
    <text evidence="2">The sequence shown here is derived from an EMBL/GenBank/DDBJ whole genome shotgun (WGS) entry which is preliminary data.</text>
</comment>
<evidence type="ECO:0000256" key="1">
    <source>
        <dbReference type="SAM" id="MobiDB-lite"/>
    </source>
</evidence>
<dbReference type="Proteomes" id="UP000525686">
    <property type="component" value="Unassembled WGS sequence"/>
</dbReference>
<dbReference type="EMBL" id="JABJWZ010000327">
    <property type="protein sequence ID" value="MBB1256267.1"/>
    <property type="molecule type" value="Genomic_DNA"/>
</dbReference>
<organism evidence="2 3">
    <name type="scientific">Streptomyces alkaliterrae</name>
    <dbReference type="NCBI Taxonomy" id="2213162"/>
    <lineage>
        <taxon>Bacteria</taxon>
        <taxon>Bacillati</taxon>
        <taxon>Actinomycetota</taxon>
        <taxon>Actinomycetes</taxon>
        <taxon>Kitasatosporales</taxon>
        <taxon>Streptomycetaceae</taxon>
        <taxon>Streptomyces</taxon>
    </lineage>
</organism>
<evidence type="ECO:0000313" key="2">
    <source>
        <dbReference type="EMBL" id="MBB1256267.1"/>
    </source>
</evidence>
<accession>A0A7W3WPT0</accession>
<feature type="non-terminal residue" evidence="2">
    <location>
        <position position="218"/>
    </location>
</feature>
<dbReference type="InterPro" id="IPR013381">
    <property type="entry name" value="CRISPR-assoc_prot_Cse1"/>
</dbReference>
<sequence>MPIPPPSAVSSFDLTAQPWLPVLYTSGDEGVVSLAGVLAEAHGIRRLVGDVPTQEFALTRLLLAILYDALDDRLETIADWAELWRQDTLPVAEVAAYLRRHREGFDLLHPTRPFFQVADLRTAKDEVFALDRIVADVPNGDRFFTMRSGGVDSLSFAEAARWLVHSHAYDPSGIKSRRRHRSTRGSAPRSTARPMTFGWRRPDGLDGLCWVGWTRVSV</sequence>
<protein>
    <submittedName>
        <fullName evidence="2">Type I-E CRISPR-associated protein Cse1/CasA</fullName>
    </submittedName>
</protein>
<dbReference type="RefSeq" id="WP_181355371.1">
    <property type="nucleotide sequence ID" value="NZ_JABJWZ010000327.1"/>
</dbReference>
<name>A0A7W3WPT0_9ACTN</name>
<reference evidence="3" key="1">
    <citation type="submission" date="2020-05" db="EMBL/GenBank/DDBJ databases">
        <title>Classification of alakaliphilic streptomycetes isolated from an alkaline soil next to Lonar Crater, India and a proposal for the recognition of Streptomyces alkaliterrae sp. nov.</title>
        <authorList>
            <person name="Golinska P."/>
        </authorList>
    </citation>
    <scope>NUCLEOTIDE SEQUENCE [LARGE SCALE GENOMIC DNA]</scope>
    <source>
        <strain evidence="3">OF3</strain>
    </source>
</reference>
<feature type="region of interest" description="Disordered" evidence="1">
    <location>
        <begin position="173"/>
        <end position="195"/>
    </location>
</feature>
<dbReference type="AlphaFoldDB" id="A0A7W3WPT0"/>
<dbReference type="Pfam" id="PF09481">
    <property type="entry name" value="CRISPR_Cse1"/>
    <property type="match status" value="1"/>
</dbReference>
<proteinExistence type="predicted"/>
<evidence type="ECO:0000313" key="3">
    <source>
        <dbReference type="Proteomes" id="UP000525686"/>
    </source>
</evidence>